<evidence type="ECO:0000256" key="4">
    <source>
        <dbReference type="ARBA" id="ARBA00023136"/>
    </source>
</evidence>
<keyword evidence="8" id="KW-1185">Reference proteome</keyword>
<dbReference type="Proteomes" id="UP001388366">
    <property type="component" value="Unassembled WGS sequence"/>
</dbReference>
<dbReference type="PANTHER" id="PTHR38776">
    <property type="entry name" value="MLTA-INTERACTING PROTEIN-RELATED"/>
    <property type="match status" value="1"/>
</dbReference>
<keyword evidence="4" id="KW-0472">Membrane</keyword>
<feature type="signal peptide" evidence="6">
    <location>
        <begin position="1"/>
        <end position="22"/>
    </location>
</feature>
<organism evidence="7 8">
    <name type="scientific">Pseudoalteromonas neustonica</name>
    <dbReference type="NCBI Taxonomy" id="1840331"/>
    <lineage>
        <taxon>Bacteria</taxon>
        <taxon>Pseudomonadati</taxon>
        <taxon>Pseudomonadota</taxon>
        <taxon>Gammaproteobacteria</taxon>
        <taxon>Alteromonadales</taxon>
        <taxon>Pseudoalteromonadaceae</taxon>
        <taxon>Pseudoalteromonas</taxon>
    </lineage>
</organism>
<name>A0ABU9TZH3_9GAMM</name>
<evidence type="ECO:0000256" key="2">
    <source>
        <dbReference type="ARBA" id="ARBA00005722"/>
    </source>
</evidence>
<evidence type="ECO:0000313" key="8">
    <source>
        <dbReference type="Proteomes" id="UP001388366"/>
    </source>
</evidence>
<reference evidence="7 8" key="1">
    <citation type="submission" date="2024-03" db="EMBL/GenBank/DDBJ databases">
        <title>Community enrichment and isolation of bacterial strains for fucoidan degradation.</title>
        <authorList>
            <person name="Sichert A."/>
        </authorList>
    </citation>
    <scope>NUCLEOTIDE SEQUENCE [LARGE SCALE GENOMIC DNA]</scope>
    <source>
        <strain evidence="7 8">AS81</strain>
    </source>
</reference>
<feature type="chain" id="PRO_5045766871" evidence="6">
    <location>
        <begin position="23"/>
        <end position="284"/>
    </location>
</feature>
<evidence type="ECO:0000313" key="7">
    <source>
        <dbReference type="EMBL" id="MEM5549703.1"/>
    </source>
</evidence>
<evidence type="ECO:0000256" key="6">
    <source>
        <dbReference type="SAM" id="SignalP"/>
    </source>
</evidence>
<keyword evidence="5" id="KW-0998">Cell outer membrane</keyword>
<sequence>MKLIVKTFALICIYCQLSVASATEQQSGYDKNIVTQQWHISLNTGLGVITNPLHGGDNLPVVLIPEVAFYGEKFFFDNGRLGYTLEESSRHIFNLITELNPETRFFVKWHPTNVFALASKNSVVFEQNQLENQQPRVKITDLDKRKWALDAGLSYHYVKDKHVFSLQVLTDITGVYDGNRAAVQWQMHETIGRLKLKPSLGVWYKSASLNTYFYGVSEQEHNSAAIEVGRSWQPYAKIDGRWPLGNNNSLRFHVAYYDYSALHESPLFEKKYSITAFIGFNHIF</sequence>
<evidence type="ECO:0000256" key="3">
    <source>
        <dbReference type="ARBA" id="ARBA00022729"/>
    </source>
</evidence>
<gene>
    <name evidence="7" type="ORF">WNY63_02990</name>
</gene>
<evidence type="ECO:0000256" key="5">
    <source>
        <dbReference type="ARBA" id="ARBA00023237"/>
    </source>
</evidence>
<keyword evidence="3 6" id="KW-0732">Signal</keyword>
<dbReference type="InterPro" id="IPR010583">
    <property type="entry name" value="MipA"/>
</dbReference>
<dbReference type="PANTHER" id="PTHR38776:SF1">
    <property type="entry name" value="MLTA-INTERACTING PROTEIN-RELATED"/>
    <property type="match status" value="1"/>
</dbReference>
<comment type="caution">
    <text evidence="7">The sequence shown here is derived from an EMBL/GenBank/DDBJ whole genome shotgun (WGS) entry which is preliminary data.</text>
</comment>
<dbReference type="EMBL" id="JBBMQU010000003">
    <property type="protein sequence ID" value="MEM5549703.1"/>
    <property type="molecule type" value="Genomic_DNA"/>
</dbReference>
<proteinExistence type="inferred from homology"/>
<protein>
    <submittedName>
        <fullName evidence="7">MipA/OmpV family protein</fullName>
    </submittedName>
</protein>
<dbReference type="RefSeq" id="WP_082355639.1">
    <property type="nucleotide sequence ID" value="NZ_JBBMQU010000003.1"/>
</dbReference>
<comment type="similarity">
    <text evidence="2">Belongs to the MipA/OmpV family.</text>
</comment>
<accession>A0ABU9TZH3</accession>
<comment type="subcellular location">
    <subcellularLocation>
        <location evidence="1">Cell outer membrane</location>
    </subcellularLocation>
</comment>
<evidence type="ECO:0000256" key="1">
    <source>
        <dbReference type="ARBA" id="ARBA00004442"/>
    </source>
</evidence>
<dbReference type="Pfam" id="PF06629">
    <property type="entry name" value="MipA"/>
    <property type="match status" value="1"/>
</dbReference>